<reference evidence="3 4" key="2">
    <citation type="journal article" date="2015" name="Antonie Van Leeuwenhoek">
        <title>Thioclava indica sp. nov., isolated from surface seawater of the Indian Ocean.</title>
        <authorList>
            <person name="Liu Y."/>
            <person name="Lai Q."/>
            <person name="Du J."/>
            <person name="Xu H."/>
            <person name="Jiang L."/>
            <person name="Shao Z."/>
        </authorList>
    </citation>
    <scope>NUCLEOTIDE SEQUENCE [LARGE SCALE GENOMIC DNA]</scope>
    <source>
        <strain evidence="3 4">13D2W-2</strain>
    </source>
</reference>
<protein>
    <submittedName>
        <fullName evidence="3">Uncharacterized protein</fullName>
    </submittedName>
</protein>
<dbReference type="STRING" id="1317124.DW2_08976"/>
<feature type="chain" id="PRO_5001797598" evidence="2">
    <location>
        <begin position="23"/>
        <end position="173"/>
    </location>
</feature>
<dbReference type="RefSeq" id="WP_038145583.1">
    <property type="nucleotide sequence ID" value="NZ_AQRC01000006.1"/>
</dbReference>
<comment type="caution">
    <text evidence="3">The sequence shown here is derived from an EMBL/GenBank/DDBJ whole genome shotgun (WGS) entry which is preliminary data.</text>
</comment>
<feature type="region of interest" description="Disordered" evidence="1">
    <location>
        <begin position="59"/>
        <end position="103"/>
    </location>
</feature>
<keyword evidence="2" id="KW-0732">Signal</keyword>
<keyword evidence="4" id="KW-1185">Reference proteome</keyword>
<reference evidence="4" key="1">
    <citation type="submission" date="2013-04" db="EMBL/GenBank/DDBJ databases">
        <title>Thioclava sp. 13D2W-2 Genome Sequencing.</title>
        <authorList>
            <person name="Lai Q."/>
            <person name="Li G."/>
            <person name="Shao Z."/>
        </authorList>
    </citation>
    <scope>NUCLEOTIDE SEQUENCE [LARGE SCALE GENOMIC DNA]</scope>
    <source>
        <strain evidence="4">13D2W-2</strain>
    </source>
</reference>
<evidence type="ECO:0000256" key="1">
    <source>
        <dbReference type="SAM" id="MobiDB-lite"/>
    </source>
</evidence>
<name>A0A085TWJ8_9RHOB</name>
<dbReference type="Proteomes" id="UP000028607">
    <property type="component" value="Unassembled WGS sequence"/>
</dbReference>
<sequence>MTFKTKATALITATTIALGAVAATATPAAALGKKDRDALKVLLGIGAAALILDSVNNSNRQRAQPAPRHYTNETWQQRQTRLERERRERERREARDRRERHDRDRISLPQQCVQQVRTRTGWSEVVSADCLDRHTRARLPDRCSFDMKTGRNRYEEVYGRNCLEDRGVRFSRR</sequence>
<feature type="compositionally biased region" description="Basic and acidic residues" evidence="1">
    <location>
        <begin position="80"/>
        <end position="103"/>
    </location>
</feature>
<evidence type="ECO:0000313" key="3">
    <source>
        <dbReference type="EMBL" id="KFE35095.1"/>
    </source>
</evidence>
<proteinExistence type="predicted"/>
<accession>A0A085TWJ8</accession>
<dbReference type="AlphaFoldDB" id="A0A085TWJ8"/>
<dbReference type="OrthoDB" id="7876829at2"/>
<evidence type="ECO:0000256" key="2">
    <source>
        <dbReference type="SAM" id="SignalP"/>
    </source>
</evidence>
<dbReference type="eggNOG" id="ENOG50301VY">
    <property type="taxonomic scope" value="Bacteria"/>
</dbReference>
<gene>
    <name evidence="3" type="ORF">DW2_08976</name>
</gene>
<organism evidence="3 4">
    <name type="scientific">Thioclava atlantica</name>
    <dbReference type="NCBI Taxonomy" id="1317124"/>
    <lineage>
        <taxon>Bacteria</taxon>
        <taxon>Pseudomonadati</taxon>
        <taxon>Pseudomonadota</taxon>
        <taxon>Alphaproteobacteria</taxon>
        <taxon>Rhodobacterales</taxon>
        <taxon>Paracoccaceae</taxon>
        <taxon>Thioclava</taxon>
    </lineage>
</organism>
<feature type="signal peptide" evidence="2">
    <location>
        <begin position="1"/>
        <end position="22"/>
    </location>
</feature>
<dbReference type="EMBL" id="AQRC01000006">
    <property type="protein sequence ID" value="KFE35095.1"/>
    <property type="molecule type" value="Genomic_DNA"/>
</dbReference>
<dbReference type="PATRIC" id="fig|1317124.6.peg.1822"/>
<evidence type="ECO:0000313" key="4">
    <source>
        <dbReference type="Proteomes" id="UP000028607"/>
    </source>
</evidence>